<dbReference type="GO" id="GO:0005576">
    <property type="term" value="C:extracellular region"/>
    <property type="evidence" value="ECO:0007669"/>
    <property type="project" value="UniProtKB-SubCell"/>
</dbReference>
<sequence>MKTHTVFLLILCLAACLMVMSNIRPPADHFHGIVYDVRVINGFNNNSSLPLVIWCSSRDSDIGGRALQEGDDFSWSVEAKFWDTSTDLFFCTMKWDQKRKSFEAFQVGRDRQKCGPLRKCSWKSGKPCSISTTLPEYEMARFSFRHYYLETSPYRVQDFNSQKSFDQNDYSSYSIQVSWSLLARKKATSHEKWYNSHWAM</sequence>
<dbReference type="AlphaFoldDB" id="A0A5J5BZ48"/>
<name>A0A5J5BZ48_9ASTE</name>
<evidence type="ECO:0000256" key="4">
    <source>
        <dbReference type="ARBA" id="ARBA00022525"/>
    </source>
</evidence>
<dbReference type="EMBL" id="CM018031">
    <property type="protein sequence ID" value="KAA8548483.1"/>
    <property type="molecule type" value="Genomic_DNA"/>
</dbReference>
<gene>
    <name evidence="7" type="ORF">F0562_000250</name>
</gene>
<accession>A0A5J5BZ48</accession>
<comment type="similarity">
    <text evidence="2 6">Belongs to the plant self-incompatibility (S1) protein family.</text>
</comment>
<dbReference type="InterPro" id="IPR010264">
    <property type="entry name" value="Self-incomp_S1"/>
</dbReference>
<dbReference type="GO" id="GO:0060320">
    <property type="term" value="P:rejection of self pollen"/>
    <property type="evidence" value="ECO:0007669"/>
    <property type="project" value="UniProtKB-KW"/>
</dbReference>
<evidence type="ECO:0000313" key="7">
    <source>
        <dbReference type="EMBL" id="KAA8548483.1"/>
    </source>
</evidence>
<keyword evidence="3 6" id="KW-0713">Self-incompatibility</keyword>
<reference evidence="7 8" key="1">
    <citation type="submission" date="2019-09" db="EMBL/GenBank/DDBJ databases">
        <title>A chromosome-level genome assembly of the Chinese tupelo Nyssa sinensis.</title>
        <authorList>
            <person name="Yang X."/>
            <person name="Kang M."/>
            <person name="Yang Y."/>
            <person name="Xiong H."/>
            <person name="Wang M."/>
            <person name="Zhang Z."/>
            <person name="Wang Z."/>
            <person name="Wu H."/>
            <person name="Ma T."/>
            <person name="Liu J."/>
            <person name="Xi Z."/>
        </authorList>
    </citation>
    <scope>NUCLEOTIDE SEQUENCE [LARGE SCALE GENOMIC DNA]</scope>
    <source>
        <strain evidence="7">J267</strain>
        <tissue evidence="7">Leaf</tissue>
    </source>
</reference>
<keyword evidence="8" id="KW-1185">Reference proteome</keyword>
<feature type="chain" id="PRO_5025095578" description="S-protein homolog" evidence="6">
    <location>
        <begin position="24"/>
        <end position="200"/>
    </location>
</feature>
<evidence type="ECO:0000256" key="1">
    <source>
        <dbReference type="ARBA" id="ARBA00004613"/>
    </source>
</evidence>
<evidence type="ECO:0000256" key="3">
    <source>
        <dbReference type="ARBA" id="ARBA00022471"/>
    </source>
</evidence>
<feature type="signal peptide" evidence="6">
    <location>
        <begin position="1"/>
        <end position="23"/>
    </location>
</feature>
<evidence type="ECO:0000256" key="6">
    <source>
        <dbReference type="RuleBase" id="RU367044"/>
    </source>
</evidence>
<dbReference type="Pfam" id="PF05938">
    <property type="entry name" value="Self-incomp_S1"/>
    <property type="match status" value="1"/>
</dbReference>
<comment type="subcellular location">
    <subcellularLocation>
        <location evidence="1 6">Secreted</location>
    </subcellularLocation>
</comment>
<dbReference type="Proteomes" id="UP000325577">
    <property type="component" value="Linkage Group LG0"/>
</dbReference>
<evidence type="ECO:0000256" key="2">
    <source>
        <dbReference type="ARBA" id="ARBA00005581"/>
    </source>
</evidence>
<proteinExistence type="inferred from homology"/>
<protein>
    <recommendedName>
        <fullName evidence="6">S-protein homolog</fullName>
    </recommendedName>
</protein>
<keyword evidence="5 6" id="KW-0732">Signal</keyword>
<organism evidence="7 8">
    <name type="scientific">Nyssa sinensis</name>
    <dbReference type="NCBI Taxonomy" id="561372"/>
    <lineage>
        <taxon>Eukaryota</taxon>
        <taxon>Viridiplantae</taxon>
        <taxon>Streptophyta</taxon>
        <taxon>Embryophyta</taxon>
        <taxon>Tracheophyta</taxon>
        <taxon>Spermatophyta</taxon>
        <taxon>Magnoliopsida</taxon>
        <taxon>eudicotyledons</taxon>
        <taxon>Gunneridae</taxon>
        <taxon>Pentapetalae</taxon>
        <taxon>asterids</taxon>
        <taxon>Cornales</taxon>
        <taxon>Nyssaceae</taxon>
        <taxon>Nyssa</taxon>
    </lineage>
</organism>
<dbReference type="PANTHER" id="PTHR31232:SF8">
    <property type="entry name" value="S-PROTEIN HOMOLOG"/>
    <property type="match status" value="1"/>
</dbReference>
<dbReference type="PANTHER" id="PTHR31232">
    <property type="match status" value="1"/>
</dbReference>
<evidence type="ECO:0000313" key="8">
    <source>
        <dbReference type="Proteomes" id="UP000325577"/>
    </source>
</evidence>
<keyword evidence="4 6" id="KW-0964">Secreted</keyword>
<evidence type="ECO:0000256" key="5">
    <source>
        <dbReference type="ARBA" id="ARBA00022729"/>
    </source>
</evidence>
<dbReference type="OrthoDB" id="1841900at2759"/>